<keyword evidence="3" id="KW-1185">Reference proteome</keyword>
<sequence>MLKQLVPDPLYEHVRDHLEQALAIVPLDPKTDELRASIGEAVDTAIELAYRRRERHGRRAALYVISSEHH</sequence>
<proteinExistence type="predicted"/>
<dbReference type="Proteomes" id="UP000184533">
    <property type="component" value="Unassembled WGS sequence"/>
</dbReference>
<dbReference type="RefSeq" id="WP_046136363.1">
    <property type="nucleotide sequence ID" value="NZ_FQVC01000001.1"/>
</dbReference>
<dbReference type="Proteomes" id="UP000033608">
    <property type="component" value="Unassembled WGS sequence"/>
</dbReference>
<evidence type="ECO:0000313" key="1">
    <source>
        <dbReference type="EMBL" id="KKB80604.1"/>
    </source>
</evidence>
<reference evidence="1 3" key="1">
    <citation type="submission" date="2015-03" db="EMBL/GenBank/DDBJ databases">
        <authorList>
            <person name="Hassan Y.I."/>
            <person name="Lepp D."/>
            <person name="Zhou T."/>
        </authorList>
    </citation>
    <scope>NUCLEOTIDE SEQUENCE [LARGE SCALE GENOMIC DNA]</scope>
    <source>
        <strain evidence="1 3">DSM 17137</strain>
    </source>
</reference>
<reference evidence="2 4" key="2">
    <citation type="submission" date="2016-11" db="EMBL/GenBank/DDBJ databases">
        <authorList>
            <person name="Jaros S."/>
            <person name="Januszkiewicz K."/>
            <person name="Wedrychowicz H."/>
        </authorList>
    </citation>
    <scope>NUCLEOTIDE SEQUENCE [LARGE SCALE GENOMIC DNA]</scope>
    <source>
        <strain evidence="2 4">DSM 17137</strain>
    </source>
</reference>
<accession>A0A0F5LEI9</accession>
<dbReference type="PATRIC" id="fig|1121477.3.peg.32"/>
<gene>
    <name evidence="2" type="ORF">SAMN02745223_00603</name>
    <name evidence="1" type="ORF">VW29_16450</name>
</gene>
<dbReference type="STRING" id="1121477.SAMN02745223_00603"/>
<evidence type="ECO:0000313" key="4">
    <source>
        <dbReference type="Proteomes" id="UP000184533"/>
    </source>
</evidence>
<evidence type="ECO:0000313" key="3">
    <source>
        <dbReference type="Proteomes" id="UP000033608"/>
    </source>
</evidence>
<organism evidence="1 3">
    <name type="scientific">Devosia limi DSM 17137</name>
    <dbReference type="NCBI Taxonomy" id="1121477"/>
    <lineage>
        <taxon>Bacteria</taxon>
        <taxon>Pseudomonadati</taxon>
        <taxon>Pseudomonadota</taxon>
        <taxon>Alphaproteobacteria</taxon>
        <taxon>Hyphomicrobiales</taxon>
        <taxon>Devosiaceae</taxon>
        <taxon>Devosia</taxon>
    </lineage>
</organism>
<protein>
    <submittedName>
        <fullName evidence="1">Uncharacterized protein</fullName>
    </submittedName>
</protein>
<name>A0A0F5LEI9_9HYPH</name>
<dbReference type="EMBL" id="LAJF01000101">
    <property type="protein sequence ID" value="KKB80604.1"/>
    <property type="molecule type" value="Genomic_DNA"/>
</dbReference>
<dbReference type="OrthoDB" id="7951430at2"/>
<dbReference type="EMBL" id="FQVC01000001">
    <property type="protein sequence ID" value="SHE51436.1"/>
    <property type="molecule type" value="Genomic_DNA"/>
</dbReference>
<dbReference type="AlphaFoldDB" id="A0A0F5LEI9"/>
<evidence type="ECO:0000313" key="2">
    <source>
        <dbReference type="EMBL" id="SHE51436.1"/>
    </source>
</evidence>